<dbReference type="InterPro" id="IPR011577">
    <property type="entry name" value="Cyt_b561_bac/Ni-Hgenase"/>
</dbReference>
<dbReference type="GO" id="GO:0005886">
    <property type="term" value="C:plasma membrane"/>
    <property type="evidence" value="ECO:0007669"/>
    <property type="project" value="UniProtKB-SubCell"/>
</dbReference>
<dbReference type="PANTHER" id="PTHR30529">
    <property type="entry name" value="CYTOCHROME B561"/>
    <property type="match status" value="1"/>
</dbReference>
<keyword evidence="16" id="KW-1185">Reference proteome</keyword>
<name>A0A1Y6BR86_9PROT</name>
<evidence type="ECO:0000313" key="15">
    <source>
        <dbReference type="EMBL" id="SMF24147.1"/>
    </source>
</evidence>
<dbReference type="GO" id="GO:0046872">
    <property type="term" value="F:metal ion binding"/>
    <property type="evidence" value="ECO:0007669"/>
    <property type="project" value="UniProtKB-KW"/>
</dbReference>
<keyword evidence="10" id="KW-0408">Iron</keyword>
<feature type="transmembrane region" description="Helical" evidence="13">
    <location>
        <begin position="49"/>
        <end position="67"/>
    </location>
</feature>
<evidence type="ECO:0000256" key="7">
    <source>
        <dbReference type="ARBA" id="ARBA00022723"/>
    </source>
</evidence>
<protein>
    <submittedName>
        <fullName evidence="15">Cytochrome b561</fullName>
    </submittedName>
</protein>
<evidence type="ECO:0000256" key="5">
    <source>
        <dbReference type="ARBA" id="ARBA00022617"/>
    </source>
</evidence>
<evidence type="ECO:0000256" key="12">
    <source>
        <dbReference type="ARBA" id="ARBA00037975"/>
    </source>
</evidence>
<evidence type="ECO:0000259" key="14">
    <source>
        <dbReference type="Pfam" id="PF01292"/>
    </source>
</evidence>
<feature type="domain" description="Cytochrome b561 bacterial/Ni-hydrogenase" evidence="14">
    <location>
        <begin position="6"/>
        <end position="173"/>
    </location>
</feature>
<dbReference type="GO" id="GO:0009055">
    <property type="term" value="F:electron transfer activity"/>
    <property type="evidence" value="ECO:0007669"/>
    <property type="project" value="InterPro"/>
</dbReference>
<dbReference type="Pfam" id="PF01292">
    <property type="entry name" value="Ni_hydr_CYTB"/>
    <property type="match status" value="1"/>
</dbReference>
<feature type="transmembrane region" description="Helical" evidence="13">
    <location>
        <begin position="141"/>
        <end position="164"/>
    </location>
</feature>
<sequence length="192" mass="20549">MNRPARFPFASRLLHWVMAALILAMLFIGIAMAASLTDYHRLVTIHEPLGLLILVLAAVRVINRLLAPPPPLPAAMPRPMRLAAHGSHLLLYLLMVALPLVGWAMLSAAGYPILLLGTVELPPILAPDAGLYALLRSAHTVLALLLFATFLGHLAAALAHALLFRDGVFSSMAGFGGRRAAAARRIRPRASA</sequence>
<feature type="transmembrane region" description="Helical" evidence="13">
    <location>
        <begin position="88"/>
        <end position="114"/>
    </location>
</feature>
<dbReference type="GO" id="GO:0020037">
    <property type="term" value="F:heme binding"/>
    <property type="evidence" value="ECO:0007669"/>
    <property type="project" value="TreeGrafter"/>
</dbReference>
<dbReference type="GO" id="GO:0022904">
    <property type="term" value="P:respiratory electron transport chain"/>
    <property type="evidence" value="ECO:0007669"/>
    <property type="project" value="InterPro"/>
</dbReference>
<dbReference type="RefSeq" id="WP_085122962.1">
    <property type="nucleotide sequence ID" value="NZ_FWZX01000008.1"/>
</dbReference>
<evidence type="ECO:0000256" key="3">
    <source>
        <dbReference type="ARBA" id="ARBA00022448"/>
    </source>
</evidence>
<comment type="cofactor">
    <cofactor evidence="1">
        <name>heme b</name>
        <dbReference type="ChEBI" id="CHEBI:60344"/>
    </cofactor>
</comment>
<keyword evidence="3" id="KW-0813">Transport</keyword>
<evidence type="ECO:0000256" key="4">
    <source>
        <dbReference type="ARBA" id="ARBA00022475"/>
    </source>
</evidence>
<keyword evidence="7" id="KW-0479">Metal-binding</keyword>
<comment type="subcellular location">
    <subcellularLocation>
        <location evidence="2">Cell membrane</location>
        <topology evidence="2">Multi-pass membrane protein</topology>
    </subcellularLocation>
</comment>
<keyword evidence="4" id="KW-1003">Cell membrane</keyword>
<evidence type="ECO:0000256" key="6">
    <source>
        <dbReference type="ARBA" id="ARBA00022692"/>
    </source>
</evidence>
<comment type="similarity">
    <text evidence="12">Belongs to the cytochrome b561 family.</text>
</comment>
<dbReference type="STRING" id="560819.SAMN05428998_10870"/>
<evidence type="ECO:0000256" key="13">
    <source>
        <dbReference type="SAM" id="Phobius"/>
    </source>
</evidence>
<evidence type="ECO:0000256" key="2">
    <source>
        <dbReference type="ARBA" id="ARBA00004651"/>
    </source>
</evidence>
<dbReference type="InterPro" id="IPR016174">
    <property type="entry name" value="Di-haem_cyt_TM"/>
</dbReference>
<dbReference type="SUPFAM" id="SSF81342">
    <property type="entry name" value="Transmembrane di-heme cytochromes"/>
    <property type="match status" value="1"/>
</dbReference>
<reference evidence="15 16" key="1">
    <citation type="submission" date="2017-04" db="EMBL/GenBank/DDBJ databases">
        <authorList>
            <person name="Afonso C.L."/>
            <person name="Miller P.J."/>
            <person name="Scott M.A."/>
            <person name="Spackman E."/>
            <person name="Goraichik I."/>
            <person name="Dimitrov K.M."/>
            <person name="Suarez D.L."/>
            <person name="Swayne D.E."/>
        </authorList>
    </citation>
    <scope>NUCLEOTIDE SEQUENCE [LARGE SCALE GENOMIC DNA]</scope>
    <source>
        <strain evidence="15 16">USBA 355</strain>
    </source>
</reference>
<dbReference type="PANTHER" id="PTHR30529:SF6">
    <property type="entry name" value="BLL0291 PROTEIN"/>
    <property type="match status" value="1"/>
</dbReference>
<gene>
    <name evidence="15" type="ORF">SAMN05428998_10870</name>
</gene>
<evidence type="ECO:0000256" key="1">
    <source>
        <dbReference type="ARBA" id="ARBA00001970"/>
    </source>
</evidence>
<dbReference type="InterPro" id="IPR052168">
    <property type="entry name" value="Cytochrome_b561_oxidase"/>
</dbReference>
<evidence type="ECO:0000256" key="9">
    <source>
        <dbReference type="ARBA" id="ARBA00022989"/>
    </source>
</evidence>
<keyword evidence="5" id="KW-0349">Heme</keyword>
<dbReference type="EMBL" id="FWZX01000008">
    <property type="protein sequence ID" value="SMF24147.1"/>
    <property type="molecule type" value="Genomic_DNA"/>
</dbReference>
<evidence type="ECO:0000256" key="10">
    <source>
        <dbReference type="ARBA" id="ARBA00023004"/>
    </source>
</evidence>
<evidence type="ECO:0000256" key="11">
    <source>
        <dbReference type="ARBA" id="ARBA00023136"/>
    </source>
</evidence>
<keyword evidence="6 13" id="KW-0812">Transmembrane</keyword>
<evidence type="ECO:0000256" key="8">
    <source>
        <dbReference type="ARBA" id="ARBA00022982"/>
    </source>
</evidence>
<dbReference type="Gene3D" id="1.20.950.20">
    <property type="entry name" value="Transmembrane di-heme cytochromes, Chain C"/>
    <property type="match status" value="1"/>
</dbReference>
<keyword evidence="11 13" id="KW-0472">Membrane</keyword>
<dbReference type="AlphaFoldDB" id="A0A1Y6BR86"/>
<keyword evidence="9 13" id="KW-1133">Transmembrane helix</keyword>
<proteinExistence type="inferred from homology"/>
<keyword evidence="8" id="KW-0249">Electron transport</keyword>
<accession>A0A1Y6BR86</accession>
<evidence type="ECO:0000313" key="16">
    <source>
        <dbReference type="Proteomes" id="UP000192917"/>
    </source>
</evidence>
<dbReference type="Proteomes" id="UP000192917">
    <property type="component" value="Unassembled WGS sequence"/>
</dbReference>
<organism evidence="15 16">
    <name type="scientific">Tistlia consotensis USBA 355</name>
    <dbReference type="NCBI Taxonomy" id="560819"/>
    <lineage>
        <taxon>Bacteria</taxon>
        <taxon>Pseudomonadati</taxon>
        <taxon>Pseudomonadota</taxon>
        <taxon>Alphaproteobacteria</taxon>
        <taxon>Rhodospirillales</taxon>
        <taxon>Rhodovibrionaceae</taxon>
        <taxon>Tistlia</taxon>
    </lineage>
</organism>